<organism evidence="2 3">
    <name type="scientific">Irregularibacter muris</name>
    <dbReference type="NCBI Taxonomy" id="1796619"/>
    <lineage>
        <taxon>Bacteria</taxon>
        <taxon>Bacillati</taxon>
        <taxon>Bacillota</taxon>
        <taxon>Clostridia</taxon>
        <taxon>Eubacteriales</taxon>
        <taxon>Eubacteriaceae</taxon>
        <taxon>Irregularibacter</taxon>
    </lineage>
</organism>
<proteinExistence type="predicted"/>
<sequence>MQSRVERNKTYRKSKRKIRLFVVLAVILVMFSLYQVNRSYNALVGEEEASQIIGVQRDEESMKIIVLGEQIKIPQNYIHQGKELIRDTPQKIAELVKSIIEKVGNN</sequence>
<comment type="caution">
    <text evidence="2">The sequence shown here is derived from an EMBL/GenBank/DDBJ whole genome shotgun (WGS) entry which is preliminary data.</text>
</comment>
<keyword evidence="1" id="KW-1133">Transmembrane helix</keyword>
<dbReference type="RefSeq" id="WP_257529291.1">
    <property type="nucleotide sequence ID" value="NZ_JANKAS010000002.1"/>
</dbReference>
<keyword evidence="1" id="KW-0812">Transmembrane</keyword>
<protein>
    <submittedName>
        <fullName evidence="2">Uncharacterized protein</fullName>
    </submittedName>
</protein>
<gene>
    <name evidence="2" type="ORF">NSA47_02410</name>
</gene>
<evidence type="ECO:0000313" key="3">
    <source>
        <dbReference type="Proteomes" id="UP001205748"/>
    </source>
</evidence>
<keyword evidence="3" id="KW-1185">Reference proteome</keyword>
<reference evidence="2" key="1">
    <citation type="submission" date="2022-07" db="EMBL/GenBank/DDBJ databases">
        <title>Enhanced cultured diversity of the mouse gut microbiota enables custom-made synthetic communities.</title>
        <authorList>
            <person name="Afrizal A."/>
        </authorList>
    </citation>
    <scope>NUCLEOTIDE SEQUENCE</scope>
    <source>
        <strain evidence="2">DSM 28593</strain>
    </source>
</reference>
<keyword evidence="1" id="KW-0472">Membrane</keyword>
<feature type="transmembrane region" description="Helical" evidence="1">
    <location>
        <begin position="20"/>
        <end position="36"/>
    </location>
</feature>
<dbReference type="Proteomes" id="UP001205748">
    <property type="component" value="Unassembled WGS sequence"/>
</dbReference>
<evidence type="ECO:0000256" key="1">
    <source>
        <dbReference type="SAM" id="Phobius"/>
    </source>
</evidence>
<evidence type="ECO:0000313" key="2">
    <source>
        <dbReference type="EMBL" id="MCR1897841.1"/>
    </source>
</evidence>
<dbReference type="EMBL" id="JANKAS010000002">
    <property type="protein sequence ID" value="MCR1897841.1"/>
    <property type="molecule type" value="Genomic_DNA"/>
</dbReference>
<name>A0AAE3KYY8_9FIRM</name>
<dbReference type="AlphaFoldDB" id="A0AAE3KYY8"/>
<accession>A0AAE3KYY8</accession>